<proteinExistence type="predicted"/>
<reference evidence="1" key="2">
    <citation type="journal article" date="2015" name="Data Brief">
        <title>Shoot transcriptome of the giant reed, Arundo donax.</title>
        <authorList>
            <person name="Barrero R.A."/>
            <person name="Guerrero F.D."/>
            <person name="Moolhuijzen P."/>
            <person name="Goolsby J.A."/>
            <person name="Tidwell J."/>
            <person name="Bellgard S.E."/>
            <person name="Bellgard M.I."/>
        </authorList>
    </citation>
    <scope>NUCLEOTIDE SEQUENCE</scope>
    <source>
        <tissue evidence="1">Shoot tissue taken approximately 20 cm above the soil surface</tissue>
    </source>
</reference>
<name>A0A0A9HUH6_ARUDO</name>
<accession>A0A0A9HUH6</accession>
<reference evidence="1" key="1">
    <citation type="submission" date="2014-09" db="EMBL/GenBank/DDBJ databases">
        <authorList>
            <person name="Magalhaes I.L.F."/>
            <person name="Oliveira U."/>
            <person name="Santos F.R."/>
            <person name="Vidigal T.H.D.A."/>
            <person name="Brescovit A.D."/>
            <person name="Santos A.J."/>
        </authorList>
    </citation>
    <scope>NUCLEOTIDE SEQUENCE</scope>
    <source>
        <tissue evidence="1">Shoot tissue taken approximately 20 cm above the soil surface</tissue>
    </source>
</reference>
<organism evidence="1">
    <name type="scientific">Arundo donax</name>
    <name type="common">Giant reed</name>
    <name type="synonym">Donax arundinaceus</name>
    <dbReference type="NCBI Taxonomy" id="35708"/>
    <lineage>
        <taxon>Eukaryota</taxon>
        <taxon>Viridiplantae</taxon>
        <taxon>Streptophyta</taxon>
        <taxon>Embryophyta</taxon>
        <taxon>Tracheophyta</taxon>
        <taxon>Spermatophyta</taxon>
        <taxon>Magnoliopsida</taxon>
        <taxon>Liliopsida</taxon>
        <taxon>Poales</taxon>
        <taxon>Poaceae</taxon>
        <taxon>PACMAD clade</taxon>
        <taxon>Arundinoideae</taxon>
        <taxon>Arundineae</taxon>
        <taxon>Arundo</taxon>
    </lineage>
</organism>
<sequence>MTTHSVPVCRSFYCVVWRQDCLFLLSMQAVDNVILVSHM</sequence>
<evidence type="ECO:0000313" key="1">
    <source>
        <dbReference type="EMBL" id="JAE36563.1"/>
    </source>
</evidence>
<protein>
    <submittedName>
        <fullName evidence="1">Uncharacterized protein</fullName>
    </submittedName>
</protein>
<dbReference type="AlphaFoldDB" id="A0A0A9HUH6"/>
<dbReference type="EMBL" id="GBRH01161333">
    <property type="protein sequence ID" value="JAE36563.1"/>
    <property type="molecule type" value="Transcribed_RNA"/>
</dbReference>